<gene>
    <name evidence="3" type="ORF">Cflav_PD3739</name>
</gene>
<name>B9XGH1_PEDPL</name>
<dbReference type="RefSeq" id="WP_007414917.1">
    <property type="nucleotide sequence ID" value="NZ_ABOX02000012.1"/>
</dbReference>
<evidence type="ECO:0000256" key="1">
    <source>
        <dbReference type="ARBA" id="ARBA00022481"/>
    </source>
</evidence>
<dbReference type="SUPFAM" id="SSF54523">
    <property type="entry name" value="Pili subunits"/>
    <property type="match status" value="1"/>
</dbReference>
<feature type="transmembrane region" description="Helical" evidence="2">
    <location>
        <begin position="20"/>
        <end position="43"/>
    </location>
</feature>
<evidence type="ECO:0000313" key="3">
    <source>
        <dbReference type="EMBL" id="EEF61022.1"/>
    </source>
</evidence>
<sequence precursor="true">MKPLSNPRKPSSLGSGRLAFTLVELLVVLAIIAILASLLFPAIARTKESGRSAGCLSNLHQLGIALQLYVQDNENHLPKMYDWSTNLLLNTIGPSMVQVLSNYASSANVFRCPSDNQKLFEITGSSYSWNFLLNGEEAEHLEVFTNAYNPHQIPVFFDKDKFHIIRGQSKAVNYLYADGHIKNLLEVQGTK</sequence>
<dbReference type="InterPro" id="IPR045584">
    <property type="entry name" value="Pilin-like"/>
</dbReference>
<keyword evidence="1" id="KW-0488">Methylation</keyword>
<dbReference type="PRINTS" id="PR00813">
    <property type="entry name" value="BCTERIALGSPG"/>
</dbReference>
<dbReference type="GO" id="GO:0015627">
    <property type="term" value="C:type II protein secretion system complex"/>
    <property type="evidence" value="ECO:0007669"/>
    <property type="project" value="InterPro"/>
</dbReference>
<keyword evidence="2" id="KW-0812">Transmembrane</keyword>
<organism evidence="3 4">
    <name type="scientific">Pedosphaera parvula (strain Ellin514)</name>
    <dbReference type="NCBI Taxonomy" id="320771"/>
    <lineage>
        <taxon>Bacteria</taxon>
        <taxon>Pseudomonadati</taxon>
        <taxon>Verrucomicrobiota</taxon>
        <taxon>Pedosphaerae</taxon>
        <taxon>Pedosphaerales</taxon>
        <taxon>Pedosphaeraceae</taxon>
        <taxon>Pedosphaera</taxon>
    </lineage>
</organism>
<comment type="caution">
    <text evidence="3">The sequence shown here is derived from an EMBL/GenBank/DDBJ whole genome shotgun (WGS) entry which is preliminary data.</text>
</comment>
<reference evidence="3 4" key="1">
    <citation type="journal article" date="2011" name="J. Bacteriol.">
        <title>Genome sequence of 'Pedosphaera parvula' Ellin514, an aerobic Verrucomicrobial isolate from pasture soil.</title>
        <authorList>
            <person name="Kant R."/>
            <person name="van Passel M.W."/>
            <person name="Sangwan P."/>
            <person name="Palva A."/>
            <person name="Lucas S."/>
            <person name="Copeland A."/>
            <person name="Lapidus A."/>
            <person name="Glavina Del Rio T."/>
            <person name="Dalin E."/>
            <person name="Tice H."/>
            <person name="Bruce D."/>
            <person name="Goodwin L."/>
            <person name="Pitluck S."/>
            <person name="Chertkov O."/>
            <person name="Larimer F.W."/>
            <person name="Land M.L."/>
            <person name="Hauser L."/>
            <person name="Brettin T.S."/>
            <person name="Detter J.C."/>
            <person name="Han S."/>
            <person name="de Vos W.M."/>
            <person name="Janssen P.H."/>
            <person name="Smidt H."/>
        </authorList>
    </citation>
    <scope>NUCLEOTIDE SEQUENCE [LARGE SCALE GENOMIC DNA]</scope>
    <source>
        <strain evidence="3 4">Ellin514</strain>
    </source>
</reference>
<dbReference type="NCBIfam" id="TIGR02532">
    <property type="entry name" value="IV_pilin_GFxxxE"/>
    <property type="match status" value="1"/>
</dbReference>
<proteinExistence type="predicted"/>
<keyword evidence="4" id="KW-1185">Reference proteome</keyword>
<dbReference type="Pfam" id="PF07963">
    <property type="entry name" value="N_methyl"/>
    <property type="match status" value="1"/>
</dbReference>
<dbReference type="Gene3D" id="3.30.700.10">
    <property type="entry name" value="Glycoprotein, Type 4 Pilin"/>
    <property type="match status" value="1"/>
</dbReference>
<dbReference type="EMBL" id="ABOX02000012">
    <property type="protein sequence ID" value="EEF61022.1"/>
    <property type="molecule type" value="Genomic_DNA"/>
</dbReference>
<dbReference type="OrthoDB" id="191764at2"/>
<dbReference type="Proteomes" id="UP000003688">
    <property type="component" value="Unassembled WGS sequence"/>
</dbReference>
<evidence type="ECO:0000256" key="2">
    <source>
        <dbReference type="SAM" id="Phobius"/>
    </source>
</evidence>
<dbReference type="InterPro" id="IPR000983">
    <property type="entry name" value="Bac_GSPG_pilin"/>
</dbReference>
<protein>
    <recommendedName>
        <fullName evidence="5">Type II secretory pathway pseudopilin PulG-like protein</fullName>
    </recommendedName>
</protein>
<keyword evidence="2" id="KW-1133">Transmembrane helix</keyword>
<evidence type="ECO:0000313" key="4">
    <source>
        <dbReference type="Proteomes" id="UP000003688"/>
    </source>
</evidence>
<dbReference type="AlphaFoldDB" id="B9XGH1"/>
<dbReference type="GO" id="GO:0015628">
    <property type="term" value="P:protein secretion by the type II secretion system"/>
    <property type="evidence" value="ECO:0007669"/>
    <property type="project" value="InterPro"/>
</dbReference>
<dbReference type="InterPro" id="IPR012902">
    <property type="entry name" value="N_methyl_site"/>
</dbReference>
<keyword evidence="2" id="KW-0472">Membrane</keyword>
<dbReference type="PANTHER" id="PTHR30093:SF2">
    <property type="entry name" value="TYPE II SECRETION SYSTEM PROTEIN H"/>
    <property type="match status" value="1"/>
</dbReference>
<accession>B9XGH1</accession>
<evidence type="ECO:0008006" key="5">
    <source>
        <dbReference type="Google" id="ProtNLM"/>
    </source>
</evidence>
<dbReference type="STRING" id="320771.Cflav_PD3739"/>
<dbReference type="PANTHER" id="PTHR30093">
    <property type="entry name" value="GENERAL SECRETION PATHWAY PROTEIN G"/>
    <property type="match status" value="1"/>
</dbReference>